<evidence type="ECO:0000313" key="1">
    <source>
        <dbReference type="EMBL" id="MFK4441359.1"/>
    </source>
</evidence>
<reference evidence="1 2" key="2">
    <citation type="submission" date="2024-11" db="EMBL/GenBank/DDBJ databases">
        <title>Using genomics to understand microbial adaptation to soil warming.</title>
        <authorList>
            <person name="Deangelis K.M. PhD."/>
        </authorList>
    </citation>
    <scope>NUCLEOTIDE SEQUENCE [LARGE SCALE GENOMIC DNA]</scope>
    <source>
        <strain evidence="1 2">GAS97</strain>
    </source>
</reference>
<accession>A0ABW8MDF9</accession>
<proteinExistence type="predicted"/>
<gene>
    <name evidence="1" type="ORF">ABH943_001370</name>
</gene>
<sequence>MNYLDKIERRLAKMAQDRADYLDCLAVVLNEDSLVDAERVGTPSVVVMNQGTSESTLI</sequence>
<evidence type="ECO:0000313" key="2">
    <source>
        <dbReference type="Proteomes" id="UP001620514"/>
    </source>
</evidence>
<reference evidence="1 2" key="1">
    <citation type="submission" date="2024-10" db="EMBL/GenBank/DDBJ databases">
        <authorList>
            <person name="Deangelis K."/>
            <person name="Huntemann M."/>
            <person name="Clum A."/>
            <person name="Wang J."/>
            <person name="Palaniappan K."/>
            <person name="Ritter S."/>
            <person name="Chen I.-M."/>
            <person name="Stamatis D."/>
            <person name="Reddy T."/>
            <person name="O'Malley R."/>
            <person name="Daum C."/>
            <person name="Ng V."/>
            <person name="Ivanova N."/>
            <person name="Kyrpides N."/>
            <person name="Woyke T."/>
        </authorList>
    </citation>
    <scope>NUCLEOTIDE SEQUENCE [LARGE SCALE GENOMIC DNA]</scope>
    <source>
        <strain evidence="1 2">GAS97</strain>
    </source>
</reference>
<keyword evidence="2" id="KW-1185">Reference proteome</keyword>
<dbReference type="EMBL" id="JBIYDN010000003">
    <property type="protein sequence ID" value="MFK4441359.1"/>
    <property type="molecule type" value="Genomic_DNA"/>
</dbReference>
<dbReference type="RefSeq" id="WP_404605178.1">
    <property type="nucleotide sequence ID" value="NZ_JBIYDN010000003.1"/>
</dbReference>
<organism evidence="1 2">
    <name type="scientific">Caballeronia udeis</name>
    <dbReference type="NCBI Taxonomy" id="1232866"/>
    <lineage>
        <taxon>Bacteria</taxon>
        <taxon>Pseudomonadati</taxon>
        <taxon>Pseudomonadota</taxon>
        <taxon>Betaproteobacteria</taxon>
        <taxon>Burkholderiales</taxon>
        <taxon>Burkholderiaceae</taxon>
        <taxon>Caballeronia</taxon>
    </lineage>
</organism>
<protein>
    <submittedName>
        <fullName evidence="1">Uncharacterized protein</fullName>
    </submittedName>
</protein>
<name>A0ABW8MDF9_9BURK</name>
<dbReference type="Proteomes" id="UP001620514">
    <property type="component" value="Unassembled WGS sequence"/>
</dbReference>
<comment type="caution">
    <text evidence="1">The sequence shown here is derived from an EMBL/GenBank/DDBJ whole genome shotgun (WGS) entry which is preliminary data.</text>
</comment>